<protein>
    <submittedName>
        <fullName evidence="1">Uncharacterized protein</fullName>
    </submittedName>
</protein>
<proteinExistence type="predicted"/>
<comment type="caution">
    <text evidence="1">The sequence shown here is derived from an EMBL/GenBank/DDBJ whole genome shotgun (WGS) entry which is preliminary data.</text>
</comment>
<dbReference type="AlphaFoldDB" id="A0A016S9A7"/>
<dbReference type="EMBL" id="JARK01001602">
    <property type="protein sequence ID" value="EYB87215.1"/>
    <property type="molecule type" value="Genomic_DNA"/>
</dbReference>
<name>A0A016S9A7_9BILA</name>
<evidence type="ECO:0000313" key="1">
    <source>
        <dbReference type="EMBL" id="EYB87215.1"/>
    </source>
</evidence>
<dbReference type="Proteomes" id="UP000024635">
    <property type="component" value="Unassembled WGS sequence"/>
</dbReference>
<gene>
    <name evidence="1" type="primary">Acey_s0266.g692</name>
    <name evidence="1" type="ORF">Y032_0266g692</name>
</gene>
<organism evidence="1 2">
    <name type="scientific">Ancylostoma ceylanicum</name>
    <dbReference type="NCBI Taxonomy" id="53326"/>
    <lineage>
        <taxon>Eukaryota</taxon>
        <taxon>Metazoa</taxon>
        <taxon>Ecdysozoa</taxon>
        <taxon>Nematoda</taxon>
        <taxon>Chromadorea</taxon>
        <taxon>Rhabditida</taxon>
        <taxon>Rhabditina</taxon>
        <taxon>Rhabditomorpha</taxon>
        <taxon>Strongyloidea</taxon>
        <taxon>Ancylostomatidae</taxon>
        <taxon>Ancylostomatinae</taxon>
        <taxon>Ancylostoma</taxon>
    </lineage>
</organism>
<evidence type="ECO:0000313" key="2">
    <source>
        <dbReference type="Proteomes" id="UP000024635"/>
    </source>
</evidence>
<keyword evidence="2" id="KW-1185">Reference proteome</keyword>
<reference evidence="2" key="1">
    <citation type="journal article" date="2015" name="Nat. Genet.">
        <title>The genome and transcriptome of the zoonotic hookworm Ancylostoma ceylanicum identify infection-specific gene families.</title>
        <authorList>
            <person name="Schwarz E.M."/>
            <person name="Hu Y."/>
            <person name="Antoshechkin I."/>
            <person name="Miller M.M."/>
            <person name="Sternberg P.W."/>
            <person name="Aroian R.V."/>
        </authorList>
    </citation>
    <scope>NUCLEOTIDE SEQUENCE</scope>
    <source>
        <strain evidence="2">HY135</strain>
    </source>
</reference>
<accession>A0A016S9A7</accession>
<sequence>MPKQQNKCIRILSTEKLTFVAAFDAGDRRSPVSTTAATVGRRCRRQRRRSVAVVDDSGDGRSPLSTTAATETAILLEEYSGSLRPRYISKEIKGKFHEWTVDILEWLPEN</sequence>